<proteinExistence type="predicted"/>
<feature type="compositionally biased region" description="Basic and acidic residues" evidence="1">
    <location>
        <begin position="1"/>
        <end position="14"/>
    </location>
</feature>
<feature type="region of interest" description="Disordered" evidence="1">
    <location>
        <begin position="1"/>
        <end position="91"/>
    </location>
</feature>
<reference evidence="2" key="1">
    <citation type="journal article" date="2022" name="bioRxiv">
        <title>Sequencing and chromosome-scale assembly of the giantPleurodeles waltlgenome.</title>
        <authorList>
            <person name="Brown T."/>
            <person name="Elewa A."/>
            <person name="Iarovenko S."/>
            <person name="Subramanian E."/>
            <person name="Araus A.J."/>
            <person name="Petzold A."/>
            <person name="Susuki M."/>
            <person name="Suzuki K.-i.T."/>
            <person name="Hayashi T."/>
            <person name="Toyoda A."/>
            <person name="Oliveira C."/>
            <person name="Osipova E."/>
            <person name="Leigh N.D."/>
            <person name="Simon A."/>
            <person name="Yun M.H."/>
        </authorList>
    </citation>
    <scope>NUCLEOTIDE SEQUENCE</scope>
    <source>
        <strain evidence="2">20211129_DDA</strain>
        <tissue evidence="2">Liver</tissue>
    </source>
</reference>
<feature type="compositionally biased region" description="Polar residues" evidence="1">
    <location>
        <begin position="15"/>
        <end position="25"/>
    </location>
</feature>
<evidence type="ECO:0000256" key="1">
    <source>
        <dbReference type="SAM" id="MobiDB-lite"/>
    </source>
</evidence>
<sequence>MEDKGVDLESHEDTPTAQLNVTDNTGAPHHTAPTSQKASKRQRSDVKTTRKPAKRVKVVAQDTDEDEAATPEASRPQAPAEGEHIIALIKK</sequence>
<comment type="caution">
    <text evidence="2">The sequence shown here is derived from an EMBL/GenBank/DDBJ whole genome shotgun (WGS) entry which is preliminary data.</text>
</comment>
<organism evidence="2 3">
    <name type="scientific">Pleurodeles waltl</name>
    <name type="common">Iberian ribbed newt</name>
    <dbReference type="NCBI Taxonomy" id="8319"/>
    <lineage>
        <taxon>Eukaryota</taxon>
        <taxon>Metazoa</taxon>
        <taxon>Chordata</taxon>
        <taxon>Craniata</taxon>
        <taxon>Vertebrata</taxon>
        <taxon>Euteleostomi</taxon>
        <taxon>Amphibia</taxon>
        <taxon>Batrachia</taxon>
        <taxon>Caudata</taxon>
        <taxon>Salamandroidea</taxon>
        <taxon>Salamandridae</taxon>
        <taxon>Pleurodelinae</taxon>
        <taxon>Pleurodeles</taxon>
    </lineage>
</organism>
<protein>
    <submittedName>
        <fullName evidence="2">Uncharacterized protein</fullName>
    </submittedName>
</protein>
<evidence type="ECO:0000313" key="3">
    <source>
        <dbReference type="Proteomes" id="UP001066276"/>
    </source>
</evidence>
<dbReference type="Proteomes" id="UP001066276">
    <property type="component" value="Chromosome 7"/>
</dbReference>
<dbReference type="EMBL" id="JANPWB010000011">
    <property type="protein sequence ID" value="KAJ1127190.1"/>
    <property type="molecule type" value="Genomic_DNA"/>
</dbReference>
<accession>A0AAV7PP15</accession>
<dbReference type="AlphaFoldDB" id="A0AAV7PP15"/>
<keyword evidence="3" id="KW-1185">Reference proteome</keyword>
<name>A0AAV7PP15_PLEWA</name>
<evidence type="ECO:0000313" key="2">
    <source>
        <dbReference type="EMBL" id="KAJ1127190.1"/>
    </source>
</evidence>
<gene>
    <name evidence="2" type="ORF">NDU88_005593</name>
</gene>